<evidence type="ECO:0000313" key="2">
    <source>
        <dbReference type="EMBL" id="SFR83441.1"/>
    </source>
</evidence>
<evidence type="ECO:0000313" key="3">
    <source>
        <dbReference type="Proteomes" id="UP000199659"/>
    </source>
</evidence>
<evidence type="ECO:0008006" key="4">
    <source>
        <dbReference type="Google" id="ProtNLM"/>
    </source>
</evidence>
<organism evidence="2 3">
    <name type="scientific">Anaeromicropila populeti</name>
    <dbReference type="NCBI Taxonomy" id="37658"/>
    <lineage>
        <taxon>Bacteria</taxon>
        <taxon>Bacillati</taxon>
        <taxon>Bacillota</taxon>
        <taxon>Clostridia</taxon>
        <taxon>Lachnospirales</taxon>
        <taxon>Lachnospiraceae</taxon>
        <taxon>Anaeromicropila</taxon>
    </lineage>
</organism>
<dbReference type="EMBL" id="FOYZ01000007">
    <property type="protein sequence ID" value="SFR83441.1"/>
    <property type="molecule type" value="Genomic_DNA"/>
</dbReference>
<keyword evidence="1" id="KW-0812">Transmembrane</keyword>
<keyword evidence="1" id="KW-1133">Transmembrane helix</keyword>
<dbReference type="AlphaFoldDB" id="A0A1I6JWX6"/>
<name>A0A1I6JWX6_9FIRM</name>
<reference evidence="2 3" key="1">
    <citation type="submission" date="2016-10" db="EMBL/GenBank/DDBJ databases">
        <authorList>
            <person name="de Groot N.N."/>
        </authorList>
    </citation>
    <scope>NUCLEOTIDE SEQUENCE [LARGE SCALE GENOMIC DNA]</scope>
    <source>
        <strain evidence="2 3">743A</strain>
    </source>
</reference>
<feature type="transmembrane region" description="Helical" evidence="1">
    <location>
        <begin position="7"/>
        <end position="27"/>
    </location>
</feature>
<dbReference type="Proteomes" id="UP000199659">
    <property type="component" value="Unassembled WGS sequence"/>
</dbReference>
<accession>A0A1I6JWX6</accession>
<protein>
    <recommendedName>
        <fullName evidence="4">Zinc-ribbon containing domain-containing protein</fullName>
    </recommendedName>
</protein>
<gene>
    <name evidence="2" type="ORF">SAMN05661086_02028</name>
</gene>
<dbReference type="RefSeq" id="WP_092560569.1">
    <property type="nucleotide sequence ID" value="NZ_FOYZ01000007.1"/>
</dbReference>
<evidence type="ECO:0000256" key="1">
    <source>
        <dbReference type="SAM" id="Phobius"/>
    </source>
</evidence>
<sequence>MKVTTKLILYKLVFALIVFCGTIFLYWSKWIGLGTIGIAFIYDFIVRRCPHCGEHISIDEHVNERSHCSHCGKQYNEI</sequence>
<keyword evidence="3" id="KW-1185">Reference proteome</keyword>
<keyword evidence="1" id="KW-0472">Membrane</keyword>
<proteinExistence type="predicted"/>